<dbReference type="InterPro" id="IPR005646">
    <property type="entry name" value="FapA"/>
</dbReference>
<name>A0A9X4B348_9CLOT</name>
<proteinExistence type="predicted"/>
<dbReference type="AlphaFoldDB" id="A0A9X4B348"/>
<comment type="caution">
    <text evidence="3">The sequence shown here is derived from an EMBL/GenBank/DDBJ whole genome shotgun (WGS) entry which is preliminary data.</text>
</comment>
<organism evidence="3 4">
    <name type="scientific">Clostridium tertium</name>
    <dbReference type="NCBI Taxonomy" id="1559"/>
    <lineage>
        <taxon>Bacteria</taxon>
        <taxon>Bacillati</taxon>
        <taxon>Bacillota</taxon>
        <taxon>Clostridia</taxon>
        <taxon>Eubacteriales</taxon>
        <taxon>Clostridiaceae</taxon>
        <taxon>Clostridium</taxon>
    </lineage>
</organism>
<evidence type="ECO:0000313" key="4">
    <source>
        <dbReference type="Proteomes" id="UP001141183"/>
    </source>
</evidence>
<dbReference type="Proteomes" id="UP001141183">
    <property type="component" value="Unassembled WGS sequence"/>
</dbReference>
<sequence>MEENYDKINNIDGSVYVRDKRIIVKNPVGNGEYATISPPLNGELYINGEKVAKQSSVKEEDVIEFKEFKEKGQRLINITFNNDKTEAYISITYKKELVYYLKDSKEGNILSLDVDIEEGIDPPIITESEVVTELKDKGISYGIDSDALRYIVSNKDIENKLIAHGVQAKPPIEDQIKMFFKSNNKLEIDENTEKVDYRDFNSITSVKANEVLAEIIKGENGVDGKNVFSQRIPGKAKKKSNFSAGQGCKIKDNLIISTIAGRPCFSKNTISVEPIYILNDDVTISTGNIKFPSNVQINGKITEGMKVTAGGSLAVKDGVFNAFVDAKDTSKIMGNVVNSIVEVGGANLIKEKRVKTLKEIKDDLESLLKNSMYLKDNNLIKKNITDGMIIKSLIETKLKNIPKKCINIISNAMQDNCYNSVVVKLVKAKLIGAAPSTIKDINEIEDIIYEVDKELEELEKDVITTSDLTIEYAQESQISVTGDINIIGKGLFTSKLNSSGNINFYLNSSVCRGGHLKAENLINASIVGSDSGVFTKLEVDKKGEINVNVAYHNTIFIIGNKKYILEKPSKNVHVYMDKDGSLIVDKLLL</sequence>
<dbReference type="Pfam" id="PF03961">
    <property type="entry name" value="FapA"/>
    <property type="match status" value="1"/>
</dbReference>
<dbReference type="PANTHER" id="PTHR38032:SF1">
    <property type="entry name" value="RNA-BINDING PROTEIN KHPB N-TERMINAL DOMAIN-CONTAINING PROTEIN"/>
    <property type="match status" value="1"/>
</dbReference>
<feature type="domain" description="Flagellar Assembly Protein A N-terminal region" evidence="2">
    <location>
        <begin position="76"/>
        <end position="268"/>
    </location>
</feature>
<dbReference type="PROSITE" id="PS50889">
    <property type="entry name" value="S4"/>
    <property type="match status" value="1"/>
</dbReference>
<reference evidence="3" key="1">
    <citation type="submission" date="2022-05" db="EMBL/GenBank/DDBJ databases">
        <title>Draft genome sequence of Clostridium tertium strain CP3 isolated from Peru.</title>
        <authorList>
            <person name="Hurtado R."/>
            <person name="Lima L."/>
            <person name="Sousa T."/>
            <person name="Jaiswal A.K."/>
            <person name="Tiwari S."/>
            <person name="Maturrano L."/>
            <person name="Brenig B."/>
            <person name="Azevedo V."/>
        </authorList>
    </citation>
    <scope>NUCLEOTIDE SEQUENCE</scope>
    <source>
        <strain evidence="3">CP3</strain>
    </source>
</reference>
<accession>A0A9X4B348</accession>
<protein>
    <submittedName>
        <fullName evidence="3">FapA family protein</fullName>
    </submittedName>
</protein>
<keyword evidence="4" id="KW-1185">Reference proteome</keyword>
<dbReference type="InterPro" id="IPR046865">
    <property type="entry name" value="FapA_b_solenoid"/>
</dbReference>
<evidence type="ECO:0000313" key="3">
    <source>
        <dbReference type="EMBL" id="MDC4240938.1"/>
    </source>
</evidence>
<dbReference type="PANTHER" id="PTHR38032">
    <property type="entry name" value="POLYMERASE-RELATED"/>
    <property type="match status" value="1"/>
</dbReference>
<dbReference type="EMBL" id="JAMRYU010000012">
    <property type="protein sequence ID" value="MDC4240938.1"/>
    <property type="molecule type" value="Genomic_DNA"/>
</dbReference>
<evidence type="ECO:0000259" key="2">
    <source>
        <dbReference type="Pfam" id="PF20250"/>
    </source>
</evidence>
<dbReference type="InterPro" id="IPR046866">
    <property type="entry name" value="FapA_N"/>
</dbReference>
<dbReference type="GO" id="GO:0003723">
    <property type="term" value="F:RNA binding"/>
    <property type="evidence" value="ECO:0007669"/>
    <property type="project" value="UniProtKB-KW"/>
</dbReference>
<gene>
    <name evidence="3" type="ORF">NE398_12295</name>
</gene>
<evidence type="ECO:0000256" key="1">
    <source>
        <dbReference type="PROSITE-ProRule" id="PRU00182"/>
    </source>
</evidence>
<keyword evidence="1" id="KW-0694">RNA-binding</keyword>
<dbReference type="RefSeq" id="WP_111930327.1">
    <property type="nucleotide sequence ID" value="NZ_JADPEJ010000001.1"/>
</dbReference>
<dbReference type="Pfam" id="PF20250">
    <property type="entry name" value="FapA_N"/>
    <property type="match status" value="1"/>
</dbReference>